<evidence type="ECO:0000313" key="7">
    <source>
        <dbReference type="EMBL" id="GAB0135838.1"/>
    </source>
</evidence>
<feature type="compositionally biased region" description="Polar residues" evidence="5">
    <location>
        <begin position="316"/>
        <end position="325"/>
    </location>
</feature>
<evidence type="ECO:0000256" key="1">
    <source>
        <dbReference type="ARBA" id="ARBA00006518"/>
    </source>
</evidence>
<feature type="region of interest" description="Disordered" evidence="5">
    <location>
        <begin position="1"/>
        <end position="24"/>
    </location>
</feature>
<gene>
    <name evidence="7" type="primary">g4161</name>
    <name evidence="7" type="ORF">EsDP_00004161</name>
</gene>
<feature type="compositionally biased region" description="Pro residues" evidence="5">
    <location>
        <begin position="544"/>
        <end position="553"/>
    </location>
</feature>
<dbReference type="Pfam" id="PF20654">
    <property type="entry name" value="Sec3_C-term"/>
    <property type="match status" value="1"/>
</dbReference>
<comment type="caution">
    <text evidence="7">The sequence shown here is derived from an EMBL/GenBank/DDBJ whole genome shotgun (WGS) entry which is preliminary data.</text>
</comment>
<reference evidence="8" key="1">
    <citation type="submission" date="2024-06" db="EMBL/GenBank/DDBJ databases">
        <title>Draft Genome Sequences of Epichloe bromicola Strains Isolated from Elymus ciliaris.</title>
        <authorList>
            <consortium name="Epichloe bromicola genome sequencing consortium"/>
            <person name="Miura A."/>
            <person name="Imano S."/>
            <person name="Ashida A."/>
            <person name="Sato I."/>
            <person name="Chiba S."/>
            <person name="Tanaka A."/>
            <person name="Camagna M."/>
            <person name="Takemoto D."/>
        </authorList>
    </citation>
    <scope>NUCLEOTIDE SEQUENCE [LARGE SCALE GENOMIC DNA]</scope>
    <source>
        <strain evidence="8">DP</strain>
    </source>
</reference>
<protein>
    <recommendedName>
        <fullName evidence="6">Exocyst complex component Sec3 PIP2-binding N-terminal domain-containing protein</fullName>
    </recommendedName>
</protein>
<feature type="region of interest" description="Disordered" evidence="5">
    <location>
        <begin position="191"/>
        <end position="437"/>
    </location>
</feature>
<accession>A0ABQ0CQW3</accession>
<dbReference type="Gene3D" id="2.30.29.90">
    <property type="match status" value="1"/>
</dbReference>
<evidence type="ECO:0000256" key="3">
    <source>
        <dbReference type="ARBA" id="ARBA00022483"/>
    </source>
</evidence>
<dbReference type="Pfam" id="PF09763">
    <property type="entry name" value="Sec3_CC"/>
    <property type="match status" value="1"/>
</dbReference>
<evidence type="ECO:0000259" key="6">
    <source>
        <dbReference type="SMART" id="SM01313"/>
    </source>
</evidence>
<proteinExistence type="inferred from homology"/>
<dbReference type="PANTHER" id="PTHR16092:SF14">
    <property type="entry name" value="EXOCYST COMPLEX COMPONENT 1 ISOFORM X1"/>
    <property type="match status" value="1"/>
</dbReference>
<organism evidence="7 8">
    <name type="scientific">Epichloe bromicola</name>
    <dbReference type="NCBI Taxonomy" id="79588"/>
    <lineage>
        <taxon>Eukaryota</taxon>
        <taxon>Fungi</taxon>
        <taxon>Dikarya</taxon>
        <taxon>Ascomycota</taxon>
        <taxon>Pezizomycotina</taxon>
        <taxon>Sordariomycetes</taxon>
        <taxon>Hypocreomycetidae</taxon>
        <taxon>Hypocreales</taxon>
        <taxon>Clavicipitaceae</taxon>
        <taxon>Epichloe</taxon>
    </lineage>
</organism>
<evidence type="ECO:0000256" key="5">
    <source>
        <dbReference type="SAM" id="MobiDB-lite"/>
    </source>
</evidence>
<name>A0ABQ0CQW3_9HYPO</name>
<feature type="region of interest" description="Disordered" evidence="5">
    <location>
        <begin position="57"/>
        <end position="77"/>
    </location>
</feature>
<feature type="compositionally biased region" description="Polar residues" evidence="5">
    <location>
        <begin position="289"/>
        <end position="304"/>
    </location>
</feature>
<dbReference type="Pfam" id="PF15277">
    <property type="entry name" value="Sec3-PIP2_bind"/>
    <property type="match status" value="1"/>
</dbReference>
<feature type="compositionally biased region" description="Basic and acidic residues" evidence="5">
    <location>
        <begin position="364"/>
        <end position="383"/>
    </location>
</feature>
<keyword evidence="4" id="KW-0175">Coiled coil</keyword>
<dbReference type="PANTHER" id="PTHR16092">
    <property type="entry name" value="SEC3/SYNTAXIN-RELATED"/>
    <property type="match status" value="1"/>
</dbReference>
<feature type="compositionally biased region" description="Low complexity" evidence="5">
    <location>
        <begin position="570"/>
        <end position="594"/>
    </location>
</feature>
<evidence type="ECO:0000256" key="2">
    <source>
        <dbReference type="ARBA" id="ARBA00022448"/>
    </source>
</evidence>
<feature type="compositionally biased region" description="Low complexity" evidence="5">
    <location>
        <begin position="1"/>
        <end position="19"/>
    </location>
</feature>
<feature type="compositionally biased region" description="Pro residues" evidence="5">
    <location>
        <begin position="198"/>
        <end position="218"/>
    </location>
</feature>
<dbReference type="Proteomes" id="UP001562357">
    <property type="component" value="Unassembled WGS sequence"/>
</dbReference>
<keyword evidence="8" id="KW-1185">Reference proteome</keyword>
<comment type="similarity">
    <text evidence="1">Belongs to the SEC3 family.</text>
</comment>
<dbReference type="CDD" id="cd13315">
    <property type="entry name" value="PH_Sec3"/>
    <property type="match status" value="1"/>
</dbReference>
<dbReference type="InterPro" id="IPR019160">
    <property type="entry name" value="Sec3_CC"/>
</dbReference>
<dbReference type="EMBL" id="BAAFGZ010000152">
    <property type="protein sequence ID" value="GAB0135838.1"/>
    <property type="molecule type" value="Genomic_DNA"/>
</dbReference>
<keyword evidence="3" id="KW-0268">Exocytosis</keyword>
<evidence type="ECO:0000256" key="4">
    <source>
        <dbReference type="ARBA" id="ARBA00023054"/>
    </source>
</evidence>
<evidence type="ECO:0000313" key="8">
    <source>
        <dbReference type="Proteomes" id="UP001562357"/>
    </source>
</evidence>
<feature type="compositionally biased region" description="Basic and acidic residues" evidence="5">
    <location>
        <begin position="404"/>
        <end position="414"/>
    </location>
</feature>
<feature type="compositionally biased region" description="Polar residues" evidence="5">
    <location>
        <begin position="268"/>
        <end position="279"/>
    </location>
</feature>
<dbReference type="SMART" id="SM01313">
    <property type="entry name" value="Sec3-PIP2_bind"/>
    <property type="match status" value="1"/>
</dbReference>
<feature type="domain" description="Exocyst complex component Sec3 PIP2-binding N-terminal" evidence="6">
    <location>
        <begin position="74"/>
        <end position="171"/>
    </location>
</feature>
<dbReference type="InterPro" id="IPR028258">
    <property type="entry name" value="Sec3-PIP2_bind"/>
</dbReference>
<sequence>MDRANGAGPGSAAAAAAASRAERFEDEKRRIMESCFGKRDTDGSLLETYITHIRIVEYSSHPSSPPPPQARSPEAEKPRVIIVAVRKSGRVRMHKSKENLNGTFSIGKTWNLDDLSHIESYTGPQVSANNREWGGDTGFLVTLGKPYFWQAQTDKEKKFFIASLIKIYGKYTGGKVPELGGFDHKELDQVLGAGRRPGPGPGPGSGAPPPSRPHPPEPTTSQQSVASGNSASSVPPVPLIPPASSNSSTPDATHFQKIPAGMRPPLNGINSPSASFDSNISRDRMGPRWTNQTNRSQDSVANSFATATTTRTDDTSSQPPRSRNGMNGPGALGRFGDAREPQEPPQEPLPVLPTQGPPQVEGKPPPERRRPPMDPSRPQDRDLVPPPLNNPTTRREPVVPPPRSNDRTSPRKDTSQPPPLARAVQDSSITPVMPSLDKSISDGAKAASILEPTNNSSTSLAVAVASDAASAIEPPPEPQEYTRPGLGPMIRSKKSKGDIAGALWKAASVATAFRPRPGGAGDRLRQTTTKTEGPDGITGVVPAPRRPLTPEIPKPVEAPAEAPKQGLATVSAEPPAADPSADPSAAAAEAVPEVTLTIPNSSQATAVEPLQAQETKKEDPPEGAPRRSVVAGNDSKYLQNLGVDASLLDERSEEFGKWLDFFGWVPGQEMRSHSTEEMKVDLEREINRAQAGGWLARFQEEDERVSAIKRGIDLAMGECEELDNLLTLYSVELSTLSEDIAYIEAQGQGLQVQTANQKLLKKELESLLETCAITSTDLEALRLAPLEDSRGLQDVEAALITLFKAMIKIDPTLGGVEPVPNGNAGNDQTPAFNTDYGNMRIVREKKEMYLQESAHFMRRLIEFMARQFDESYAGSKRSLEGALSKKVDASHYDSGREMLWKYSPLMLYARDVDLENWNRLIQIYQDKSHPVYKGQFQNVIAIWRKNARKMTGEEAELLFSFKVEKQQEGVATAARKMTVKRSQTLARALRSPLADSNRANAEKSAPDSRSFPYEVFSGVLDDLLPLVEMEQNFIIDFFHATTLEQGDFTDAVAVSAPRDRRGGDLKRHRLMEPDRDLARRVTRSMEVIFAFLESELQRLMEWVTGQDPLQGVGVLAILEKKLSEISQSNQDYLNSLLQKLHGLLEGRFSKFVEEQIKAIEETKVKINKRKGVISFFRVFPAFMAAIENMVTGLDPNLALRRMIDREYDRILKCMFDSLMVIAREHPAVGVGSGTADPEDKEALNFHILLIENMNHFLEDTDTRGLEVLEEWKDQANTEYHEHMGMYLSAVMRRPLGKLLDYLENIEAQMQTGKSPAAIARQPSNDKTIFNKVLSSYDAKEVRKGIEALRKRVEKHFGDADDPALSRALVVKVTSECEKFYVDVESRIGKVTTDVYGGDVPFEWPRADVKAAFR</sequence>
<feature type="compositionally biased region" description="Polar residues" evidence="5">
    <location>
        <begin position="219"/>
        <end position="233"/>
    </location>
</feature>
<dbReference type="InterPro" id="IPR048628">
    <property type="entry name" value="Sec3_C"/>
</dbReference>
<feature type="region of interest" description="Disordered" evidence="5">
    <location>
        <begin position="468"/>
        <end position="494"/>
    </location>
</feature>
<keyword evidence="2" id="KW-0813">Transport</keyword>
<feature type="region of interest" description="Disordered" evidence="5">
    <location>
        <begin position="513"/>
        <end position="631"/>
    </location>
</feature>